<dbReference type="InterPro" id="IPR052922">
    <property type="entry name" value="Cytidylate_Kinase-2"/>
</dbReference>
<dbReference type="Gene3D" id="3.40.50.300">
    <property type="entry name" value="P-loop containing nucleotide triphosphate hydrolases"/>
    <property type="match status" value="1"/>
</dbReference>
<keyword evidence="1" id="KW-0418">Kinase</keyword>
<comment type="caution">
    <text evidence="1">The sequence shown here is derived from an EMBL/GenBank/DDBJ whole genome shotgun (WGS) entry which is preliminary data.</text>
</comment>
<gene>
    <name evidence="1" type="ORF">WI38_15450</name>
</gene>
<accession>A0A102M0S5</accession>
<sequence>MDLTRTIVIGNSGSGKSWLAQRIARSHAATLVDLDLIHWLPGGYDVPRDRDDAMRAVKRAAAHERWVIEGIYGWLVEGILADATALVWLRVEPADCVAAIRERGIRRGGSEASLAALLQWAATYRSRDGSSSYAAHERIFSDFRRDRLCLSSRDEVTAFAASLGAALPE</sequence>
<name>A0A102M0S5_9BURK</name>
<protein>
    <submittedName>
        <fullName evidence="1">Adenylate kinase</fullName>
    </submittedName>
</protein>
<reference evidence="1 2" key="1">
    <citation type="submission" date="2015-11" db="EMBL/GenBank/DDBJ databases">
        <title>Expanding the genomic diversity of Burkholderia species for the development of highly accurate diagnostics.</title>
        <authorList>
            <person name="Sahl J."/>
            <person name="Keim P."/>
            <person name="Wagner D."/>
        </authorList>
    </citation>
    <scope>NUCLEOTIDE SEQUENCE [LARGE SCALE GENOMIC DNA]</scope>
    <source>
        <strain evidence="1 2">RF32-BP4</strain>
    </source>
</reference>
<proteinExistence type="predicted"/>
<dbReference type="InterPro" id="IPR027417">
    <property type="entry name" value="P-loop_NTPase"/>
</dbReference>
<evidence type="ECO:0000313" key="1">
    <source>
        <dbReference type="EMBL" id="KUZ89561.1"/>
    </source>
</evidence>
<dbReference type="SUPFAM" id="SSF52540">
    <property type="entry name" value="P-loop containing nucleoside triphosphate hydrolases"/>
    <property type="match status" value="1"/>
</dbReference>
<dbReference type="Proteomes" id="UP000065521">
    <property type="component" value="Unassembled WGS sequence"/>
</dbReference>
<evidence type="ECO:0000313" key="2">
    <source>
        <dbReference type="Proteomes" id="UP000065521"/>
    </source>
</evidence>
<keyword evidence="1" id="KW-0808">Transferase</keyword>
<dbReference type="RefSeq" id="WP_059633679.1">
    <property type="nucleotide sequence ID" value="NZ_LOTK01000044.1"/>
</dbReference>
<dbReference type="GO" id="GO:0016301">
    <property type="term" value="F:kinase activity"/>
    <property type="evidence" value="ECO:0007669"/>
    <property type="project" value="UniProtKB-KW"/>
</dbReference>
<dbReference type="AlphaFoldDB" id="A0A102M0S5"/>
<dbReference type="PANTHER" id="PTHR37816:SF1">
    <property type="entry name" value="TOXIN"/>
    <property type="match status" value="1"/>
</dbReference>
<dbReference type="PANTHER" id="PTHR37816">
    <property type="entry name" value="YALI0E33011P"/>
    <property type="match status" value="1"/>
</dbReference>
<dbReference type="EMBL" id="LOTN01000034">
    <property type="protein sequence ID" value="KUZ89561.1"/>
    <property type="molecule type" value="Genomic_DNA"/>
</dbReference>
<organism evidence="1 2">
    <name type="scientific">Burkholderia ubonensis</name>
    <dbReference type="NCBI Taxonomy" id="101571"/>
    <lineage>
        <taxon>Bacteria</taxon>
        <taxon>Pseudomonadati</taxon>
        <taxon>Pseudomonadota</taxon>
        <taxon>Betaproteobacteria</taxon>
        <taxon>Burkholderiales</taxon>
        <taxon>Burkholderiaceae</taxon>
        <taxon>Burkholderia</taxon>
        <taxon>Burkholderia cepacia complex</taxon>
    </lineage>
</organism>